<organism evidence="2 3">
    <name type="scientific">Hohenbuehelia grisea</name>
    <dbReference type="NCBI Taxonomy" id="104357"/>
    <lineage>
        <taxon>Eukaryota</taxon>
        <taxon>Fungi</taxon>
        <taxon>Dikarya</taxon>
        <taxon>Basidiomycota</taxon>
        <taxon>Agaricomycotina</taxon>
        <taxon>Agaricomycetes</taxon>
        <taxon>Agaricomycetidae</taxon>
        <taxon>Agaricales</taxon>
        <taxon>Pleurotineae</taxon>
        <taxon>Pleurotaceae</taxon>
        <taxon>Hohenbuehelia</taxon>
    </lineage>
</organism>
<proteinExistence type="predicted"/>
<evidence type="ECO:0000313" key="3">
    <source>
        <dbReference type="Proteomes" id="UP001556367"/>
    </source>
</evidence>
<reference evidence="3" key="1">
    <citation type="submission" date="2024-06" db="EMBL/GenBank/DDBJ databases">
        <title>Multi-omics analyses provide insights into the biosynthesis of the anticancer antibiotic pleurotin in Hohenbuehelia grisea.</title>
        <authorList>
            <person name="Weaver J.A."/>
            <person name="Alberti F."/>
        </authorList>
    </citation>
    <scope>NUCLEOTIDE SEQUENCE [LARGE SCALE GENOMIC DNA]</scope>
    <source>
        <strain evidence="3">T-177</strain>
    </source>
</reference>
<evidence type="ECO:0000313" key="2">
    <source>
        <dbReference type="EMBL" id="KAL0958833.1"/>
    </source>
</evidence>
<dbReference type="Proteomes" id="UP001556367">
    <property type="component" value="Unassembled WGS sequence"/>
</dbReference>
<protein>
    <submittedName>
        <fullName evidence="2">Uncharacterized protein</fullName>
    </submittedName>
</protein>
<feature type="signal peptide" evidence="1">
    <location>
        <begin position="1"/>
        <end position="18"/>
    </location>
</feature>
<evidence type="ECO:0000256" key="1">
    <source>
        <dbReference type="SAM" id="SignalP"/>
    </source>
</evidence>
<name>A0ABR3JSN5_9AGAR</name>
<accession>A0ABR3JSN5</accession>
<keyword evidence="1" id="KW-0732">Signal</keyword>
<sequence>MLTRTLVAFLVCSVLIHAAPTPQPEDVIAEAIHAAADVAAESLDTVDQAIKWGKRPSGGAMTFPDVMAVPSNRMPY</sequence>
<gene>
    <name evidence="2" type="ORF">HGRIS_014150</name>
</gene>
<keyword evidence="3" id="KW-1185">Reference proteome</keyword>
<dbReference type="EMBL" id="JASNQZ010000003">
    <property type="protein sequence ID" value="KAL0958833.1"/>
    <property type="molecule type" value="Genomic_DNA"/>
</dbReference>
<feature type="chain" id="PRO_5045909828" evidence="1">
    <location>
        <begin position="19"/>
        <end position="76"/>
    </location>
</feature>
<comment type="caution">
    <text evidence="2">The sequence shown here is derived from an EMBL/GenBank/DDBJ whole genome shotgun (WGS) entry which is preliminary data.</text>
</comment>